<dbReference type="Proteomes" id="UP001385951">
    <property type="component" value="Unassembled WGS sequence"/>
</dbReference>
<protein>
    <submittedName>
        <fullName evidence="2">Uncharacterized protein</fullName>
    </submittedName>
</protein>
<proteinExistence type="predicted"/>
<evidence type="ECO:0000313" key="3">
    <source>
        <dbReference type="Proteomes" id="UP001385951"/>
    </source>
</evidence>
<evidence type="ECO:0000313" key="2">
    <source>
        <dbReference type="EMBL" id="KAK7681496.1"/>
    </source>
</evidence>
<name>A0AAW0FVX8_9APHY</name>
<accession>A0AAW0FVX8</accession>
<gene>
    <name evidence="2" type="ORF">QCA50_015588</name>
</gene>
<dbReference type="AlphaFoldDB" id="A0AAW0FVX8"/>
<sequence>MAWTVGNQTSERDRSYLRLPTELLHQIVLEVLLDYFHELYTVRERDPSAVIHSDGSIWTSRLSISPIRPMLETSRQFRDITIIWLGKLVGESGLPSPTSQKSLWCHISPILAHLNFIALGIPPRPLKNSDSGKYYDVDIGRYSYDEVSLPFEIYVAVVDSGADEPQGANEDEGTDEDEDVEIEIGPFQEGDDSVVFADFEYDLYPGLPSPYYYLEGIIRYTATSPLHRYYTYRARTFRLIRELSLSFLEDTMAECIEMLSNDILLEGSLVIGEQSLYFENRLRKQWGQTIWNALQACYILLSRDSIIAAVQDIKRRNLGPEERELHLGKICKQLESYHPYVLEQSQPTIRNVIRERFGDFVTLDEDTAFKMFRYAAVDWVLKSISQLSQYLSAEQFARCETLARRVYYYWSIQGPRVAKRLLAIHKDFPDEDEQSSDDNYDDSDSDDETNDKSEGVRAAIISFTHYR</sequence>
<feature type="region of interest" description="Disordered" evidence="1">
    <location>
        <begin position="429"/>
        <end position="456"/>
    </location>
</feature>
<dbReference type="EMBL" id="JASBNA010000041">
    <property type="protein sequence ID" value="KAK7681496.1"/>
    <property type="molecule type" value="Genomic_DNA"/>
</dbReference>
<keyword evidence="3" id="KW-1185">Reference proteome</keyword>
<comment type="caution">
    <text evidence="2">The sequence shown here is derived from an EMBL/GenBank/DDBJ whole genome shotgun (WGS) entry which is preliminary data.</text>
</comment>
<reference evidence="2 3" key="1">
    <citation type="submission" date="2022-09" db="EMBL/GenBank/DDBJ databases">
        <authorList>
            <person name="Palmer J.M."/>
        </authorList>
    </citation>
    <scope>NUCLEOTIDE SEQUENCE [LARGE SCALE GENOMIC DNA]</scope>
    <source>
        <strain evidence="2 3">DSM 7382</strain>
    </source>
</reference>
<organism evidence="2 3">
    <name type="scientific">Cerrena zonata</name>
    <dbReference type="NCBI Taxonomy" id="2478898"/>
    <lineage>
        <taxon>Eukaryota</taxon>
        <taxon>Fungi</taxon>
        <taxon>Dikarya</taxon>
        <taxon>Basidiomycota</taxon>
        <taxon>Agaricomycotina</taxon>
        <taxon>Agaricomycetes</taxon>
        <taxon>Polyporales</taxon>
        <taxon>Cerrenaceae</taxon>
        <taxon>Cerrena</taxon>
    </lineage>
</organism>
<evidence type="ECO:0000256" key="1">
    <source>
        <dbReference type="SAM" id="MobiDB-lite"/>
    </source>
</evidence>
<feature type="compositionally biased region" description="Acidic residues" evidence="1">
    <location>
        <begin position="429"/>
        <end position="449"/>
    </location>
</feature>